<dbReference type="EMBL" id="JAYDYW010000007">
    <property type="protein sequence ID" value="MEE1674293.1"/>
    <property type="molecule type" value="Genomic_DNA"/>
</dbReference>
<dbReference type="InterPro" id="IPR011991">
    <property type="entry name" value="ArsR-like_HTH"/>
</dbReference>
<dbReference type="NCBIfam" id="NF033788">
    <property type="entry name" value="HTH_metalloreg"/>
    <property type="match status" value="1"/>
</dbReference>
<evidence type="ECO:0000313" key="4">
    <source>
        <dbReference type="Proteomes" id="UP001310248"/>
    </source>
</evidence>
<feature type="domain" description="HTH arsR-type" evidence="2">
    <location>
        <begin position="143"/>
        <end position="237"/>
    </location>
</feature>
<proteinExistence type="predicted"/>
<accession>A0ABU7G4H2</accession>
<dbReference type="SMART" id="SM00226">
    <property type="entry name" value="LMWPc"/>
    <property type="match status" value="1"/>
</dbReference>
<evidence type="ECO:0000256" key="1">
    <source>
        <dbReference type="ARBA" id="ARBA00022849"/>
    </source>
</evidence>
<dbReference type="CDD" id="cd00090">
    <property type="entry name" value="HTH_ARSR"/>
    <property type="match status" value="1"/>
</dbReference>
<dbReference type="SMART" id="SM00418">
    <property type="entry name" value="HTH_ARSR"/>
    <property type="match status" value="1"/>
</dbReference>
<keyword evidence="4" id="KW-1185">Reference proteome</keyword>
<dbReference type="InterPro" id="IPR036390">
    <property type="entry name" value="WH_DNA-bd_sf"/>
</dbReference>
<dbReference type="PANTHER" id="PTHR43428">
    <property type="entry name" value="ARSENATE REDUCTASE"/>
    <property type="match status" value="1"/>
</dbReference>
<keyword evidence="1" id="KW-0059">Arsenical resistance</keyword>
<dbReference type="SUPFAM" id="SSF52788">
    <property type="entry name" value="Phosphotyrosine protein phosphatases I"/>
    <property type="match status" value="1"/>
</dbReference>
<dbReference type="SUPFAM" id="SSF46785">
    <property type="entry name" value="Winged helix' DNA-binding domain"/>
    <property type="match status" value="1"/>
</dbReference>
<dbReference type="InterPro" id="IPR036196">
    <property type="entry name" value="Ptyr_pPase_sf"/>
</dbReference>
<reference evidence="4" key="1">
    <citation type="submission" date="2023-07" db="EMBL/GenBank/DDBJ databases">
        <title>Draft genome sequence of Agarivorans aestuarii strain ZMCS4, a CAZymes producing bacteria isolated from the marine brown algae Clodostephus spongiosus.</title>
        <authorList>
            <person name="Lorente B."/>
            <person name="Cabral C."/>
            <person name="Frias J."/>
            <person name="Faria J."/>
            <person name="Toubarro D."/>
        </authorList>
    </citation>
    <scope>NUCLEOTIDE SEQUENCE [LARGE SCALE GENOMIC DNA]</scope>
    <source>
        <strain evidence="4">ZMCS4</strain>
    </source>
</reference>
<comment type="caution">
    <text evidence="3">The sequence shown here is derived from an EMBL/GenBank/DDBJ whole genome shotgun (WGS) entry which is preliminary data.</text>
</comment>
<dbReference type="Gene3D" id="3.40.50.2300">
    <property type="match status" value="1"/>
</dbReference>
<evidence type="ECO:0000313" key="3">
    <source>
        <dbReference type="EMBL" id="MEE1674293.1"/>
    </source>
</evidence>
<dbReference type="Proteomes" id="UP001310248">
    <property type="component" value="Unassembled WGS sequence"/>
</dbReference>
<protein>
    <submittedName>
        <fullName evidence="3">Metalloregulator ArsR/SmtB family transcription factor</fullName>
    </submittedName>
</protein>
<dbReference type="PROSITE" id="PS50987">
    <property type="entry name" value="HTH_ARSR_2"/>
    <property type="match status" value="1"/>
</dbReference>
<sequence length="264" mass="29807">MLSVLFLCTANAARSQLAEALVNQRYAEHFVAYSAGTQPKGIDPRTIKHLQAQGLSSSGLRSKTITELEQDIQQQTQRPALFNFIITLCDSAKQECALLPNGAAILHWNLPDPAEQQGLALFEQVFADLELRLAEFVRFNHNPQAALQIEPIDVFKQFSDNTRLQILMLIEDEQRLSVNQLCTALEVSQPKVSRHLALLRECQLLSTTRQGQQVFYHLNPLLPEWVAQTLSTTRVANPSYINQPLTRIRQPVNTQLQSQLVKQD</sequence>
<dbReference type="PANTHER" id="PTHR43428:SF1">
    <property type="entry name" value="ARSENATE REDUCTASE"/>
    <property type="match status" value="1"/>
</dbReference>
<dbReference type="CDD" id="cd16345">
    <property type="entry name" value="LMWP_ArsC"/>
    <property type="match status" value="1"/>
</dbReference>
<dbReference type="Pfam" id="PF01022">
    <property type="entry name" value="HTH_5"/>
    <property type="match status" value="1"/>
</dbReference>
<dbReference type="InterPro" id="IPR001845">
    <property type="entry name" value="HTH_ArsR_DNA-bd_dom"/>
</dbReference>
<dbReference type="Pfam" id="PF01451">
    <property type="entry name" value="LMWPc"/>
    <property type="match status" value="1"/>
</dbReference>
<dbReference type="Gene3D" id="1.10.10.10">
    <property type="entry name" value="Winged helix-like DNA-binding domain superfamily/Winged helix DNA-binding domain"/>
    <property type="match status" value="1"/>
</dbReference>
<gene>
    <name evidence="3" type="ORF">SNR37_003730</name>
</gene>
<dbReference type="RefSeq" id="WP_329775443.1">
    <property type="nucleotide sequence ID" value="NZ_JAYDYW010000007.1"/>
</dbReference>
<organism evidence="3 4">
    <name type="scientific">Agarivorans aestuarii</name>
    <dbReference type="NCBI Taxonomy" id="1563703"/>
    <lineage>
        <taxon>Bacteria</taxon>
        <taxon>Pseudomonadati</taxon>
        <taxon>Pseudomonadota</taxon>
        <taxon>Gammaproteobacteria</taxon>
        <taxon>Alteromonadales</taxon>
        <taxon>Alteromonadaceae</taxon>
        <taxon>Agarivorans</taxon>
    </lineage>
</organism>
<name>A0ABU7G4H2_9ALTE</name>
<dbReference type="InterPro" id="IPR023485">
    <property type="entry name" value="Ptyr_pPase"/>
</dbReference>
<dbReference type="InterPro" id="IPR036388">
    <property type="entry name" value="WH-like_DNA-bd_sf"/>
</dbReference>
<evidence type="ECO:0000259" key="2">
    <source>
        <dbReference type="PROSITE" id="PS50987"/>
    </source>
</evidence>
<dbReference type="PRINTS" id="PR00778">
    <property type="entry name" value="HTHARSR"/>
</dbReference>